<protein>
    <submittedName>
        <fullName evidence="4">PaaI family thioesterase</fullName>
    </submittedName>
</protein>
<dbReference type="EMBL" id="SMLM01000002">
    <property type="protein sequence ID" value="TFZ02567.1"/>
    <property type="molecule type" value="Genomic_DNA"/>
</dbReference>
<dbReference type="RefSeq" id="WP_135264092.1">
    <property type="nucleotide sequence ID" value="NZ_SMLM01000002.1"/>
</dbReference>
<feature type="compositionally biased region" description="Basic and acidic residues" evidence="2">
    <location>
        <begin position="7"/>
        <end position="25"/>
    </location>
</feature>
<dbReference type="Pfam" id="PF03061">
    <property type="entry name" value="4HBT"/>
    <property type="match status" value="1"/>
</dbReference>
<dbReference type="CDD" id="cd03443">
    <property type="entry name" value="PaaI_thioesterase"/>
    <property type="match status" value="1"/>
</dbReference>
<keyword evidence="5" id="KW-1185">Reference proteome</keyword>
<evidence type="ECO:0000313" key="4">
    <source>
        <dbReference type="EMBL" id="TFZ02567.1"/>
    </source>
</evidence>
<dbReference type="AlphaFoldDB" id="A0A4Z0BTD9"/>
<sequence length="153" mass="16306">MNQPHNPGREGIHAFRDSDQREPLRNDVSPFTVGLNMRIVSIDARAGRLRATFDPGEHYIGGARPTVHGGAMATMLDISMATLVVAMTGADQRTATANLNVSFLRPLPPGPCTCEVEAERVGRTVAFMRAVLLDAAGERAATGSATFPLFTAS</sequence>
<dbReference type="InterPro" id="IPR052061">
    <property type="entry name" value="PTE-AB_protein"/>
</dbReference>
<dbReference type="GO" id="GO:0016289">
    <property type="term" value="F:acyl-CoA hydrolase activity"/>
    <property type="evidence" value="ECO:0007669"/>
    <property type="project" value="UniProtKB-ARBA"/>
</dbReference>
<dbReference type="SUPFAM" id="SSF54637">
    <property type="entry name" value="Thioesterase/thiol ester dehydrase-isomerase"/>
    <property type="match status" value="1"/>
</dbReference>
<organism evidence="4 5">
    <name type="scientific">Ramlibacter henchirensis</name>
    <dbReference type="NCBI Taxonomy" id="204072"/>
    <lineage>
        <taxon>Bacteria</taxon>
        <taxon>Pseudomonadati</taxon>
        <taxon>Pseudomonadota</taxon>
        <taxon>Betaproteobacteria</taxon>
        <taxon>Burkholderiales</taxon>
        <taxon>Comamonadaceae</taxon>
        <taxon>Ramlibacter</taxon>
    </lineage>
</organism>
<accession>A0A4Z0BTD9</accession>
<dbReference type="Proteomes" id="UP000298180">
    <property type="component" value="Unassembled WGS sequence"/>
</dbReference>
<keyword evidence="1" id="KW-0378">Hydrolase</keyword>
<reference evidence="4 5" key="1">
    <citation type="submission" date="2019-03" db="EMBL/GenBank/DDBJ databases">
        <title>Ramlibacter henchirensis DSM 14656, whole genome shotgun sequence.</title>
        <authorList>
            <person name="Zhang X."/>
            <person name="Feng G."/>
            <person name="Zhu H."/>
        </authorList>
    </citation>
    <scope>NUCLEOTIDE SEQUENCE [LARGE SCALE GENOMIC DNA]</scope>
    <source>
        <strain evidence="4 5">DSM 14656</strain>
    </source>
</reference>
<dbReference type="OrthoDB" id="4717506at2"/>
<feature type="domain" description="Thioesterase" evidence="3">
    <location>
        <begin position="66"/>
        <end position="138"/>
    </location>
</feature>
<evidence type="ECO:0000256" key="1">
    <source>
        <dbReference type="ARBA" id="ARBA00022801"/>
    </source>
</evidence>
<dbReference type="Gene3D" id="3.10.129.10">
    <property type="entry name" value="Hotdog Thioesterase"/>
    <property type="match status" value="1"/>
</dbReference>
<evidence type="ECO:0000313" key="5">
    <source>
        <dbReference type="Proteomes" id="UP000298180"/>
    </source>
</evidence>
<dbReference type="InterPro" id="IPR003736">
    <property type="entry name" value="PAAI_dom"/>
</dbReference>
<dbReference type="InterPro" id="IPR029069">
    <property type="entry name" value="HotDog_dom_sf"/>
</dbReference>
<gene>
    <name evidence="4" type="ORF">EZ313_15010</name>
</gene>
<feature type="region of interest" description="Disordered" evidence="2">
    <location>
        <begin position="1"/>
        <end position="28"/>
    </location>
</feature>
<name>A0A4Z0BTD9_9BURK</name>
<dbReference type="PANTHER" id="PTHR47260:SF1">
    <property type="entry name" value="UPF0644 PROTEIN PB2B4.06"/>
    <property type="match status" value="1"/>
</dbReference>
<dbReference type="PANTHER" id="PTHR47260">
    <property type="entry name" value="UPF0644 PROTEIN PB2B4.06"/>
    <property type="match status" value="1"/>
</dbReference>
<evidence type="ECO:0000259" key="3">
    <source>
        <dbReference type="Pfam" id="PF03061"/>
    </source>
</evidence>
<comment type="caution">
    <text evidence="4">The sequence shown here is derived from an EMBL/GenBank/DDBJ whole genome shotgun (WGS) entry which is preliminary data.</text>
</comment>
<dbReference type="InterPro" id="IPR006683">
    <property type="entry name" value="Thioestr_dom"/>
</dbReference>
<dbReference type="NCBIfam" id="TIGR00369">
    <property type="entry name" value="unchar_dom_1"/>
    <property type="match status" value="1"/>
</dbReference>
<evidence type="ECO:0000256" key="2">
    <source>
        <dbReference type="SAM" id="MobiDB-lite"/>
    </source>
</evidence>
<proteinExistence type="predicted"/>